<dbReference type="AlphaFoldDB" id="A0A1I7YI20"/>
<keyword evidence="2" id="KW-1185">Reference proteome</keyword>
<feature type="transmembrane region" description="Helical" evidence="1">
    <location>
        <begin position="12"/>
        <end position="31"/>
    </location>
</feature>
<keyword evidence="1" id="KW-0812">Transmembrane</keyword>
<evidence type="ECO:0000256" key="1">
    <source>
        <dbReference type="SAM" id="Phobius"/>
    </source>
</evidence>
<sequence>MADLFEIVGSSYDNLYCLVAIWIAGYFWCKCIKFLHGAEHPRFVYWLSWAPYIVPIIAIIWKLVFM</sequence>
<evidence type="ECO:0000313" key="2">
    <source>
        <dbReference type="Proteomes" id="UP000095287"/>
    </source>
</evidence>
<dbReference type="WBParaSite" id="L893_g16324.t1">
    <property type="protein sequence ID" value="L893_g16324.t1"/>
    <property type="gene ID" value="L893_g16324"/>
</dbReference>
<evidence type="ECO:0000313" key="3">
    <source>
        <dbReference type="WBParaSite" id="L893_g16324.t1"/>
    </source>
</evidence>
<keyword evidence="1" id="KW-1133">Transmembrane helix</keyword>
<organism evidence="2 3">
    <name type="scientific">Steinernema glaseri</name>
    <dbReference type="NCBI Taxonomy" id="37863"/>
    <lineage>
        <taxon>Eukaryota</taxon>
        <taxon>Metazoa</taxon>
        <taxon>Ecdysozoa</taxon>
        <taxon>Nematoda</taxon>
        <taxon>Chromadorea</taxon>
        <taxon>Rhabditida</taxon>
        <taxon>Tylenchina</taxon>
        <taxon>Panagrolaimomorpha</taxon>
        <taxon>Strongyloidoidea</taxon>
        <taxon>Steinernematidae</taxon>
        <taxon>Steinernema</taxon>
    </lineage>
</organism>
<dbReference type="Proteomes" id="UP000095287">
    <property type="component" value="Unplaced"/>
</dbReference>
<name>A0A1I7YI20_9BILA</name>
<feature type="transmembrane region" description="Helical" evidence="1">
    <location>
        <begin position="43"/>
        <end position="64"/>
    </location>
</feature>
<protein>
    <submittedName>
        <fullName evidence="3">Receptor expression-enhancing protein</fullName>
    </submittedName>
</protein>
<proteinExistence type="predicted"/>
<reference evidence="3" key="1">
    <citation type="submission" date="2016-11" db="UniProtKB">
        <authorList>
            <consortium name="WormBaseParasite"/>
        </authorList>
    </citation>
    <scope>IDENTIFICATION</scope>
</reference>
<accession>A0A1I7YI20</accession>
<keyword evidence="1" id="KW-0472">Membrane</keyword>